<evidence type="ECO:0000259" key="1">
    <source>
        <dbReference type="PROSITE" id="PS50234"/>
    </source>
</evidence>
<dbReference type="EMBL" id="QAON01000014">
    <property type="protein sequence ID" value="PTQ88165.1"/>
    <property type="molecule type" value="Genomic_DNA"/>
</dbReference>
<dbReference type="Pfam" id="PF12034">
    <property type="entry name" value="YfbK_C"/>
    <property type="match status" value="1"/>
</dbReference>
<dbReference type="Pfam" id="PF12450">
    <property type="entry name" value="vWF_A"/>
    <property type="match status" value="1"/>
</dbReference>
<dbReference type="OrthoDB" id="9805121at2"/>
<dbReference type="Gene3D" id="3.40.50.410">
    <property type="entry name" value="von Willebrand factor, type A domain"/>
    <property type="match status" value="1"/>
</dbReference>
<comment type="caution">
    <text evidence="2">The sequence shown here is derived from an EMBL/GenBank/DDBJ whole genome shotgun (WGS) entry which is preliminary data.</text>
</comment>
<dbReference type="InterPro" id="IPR051266">
    <property type="entry name" value="CLCR"/>
</dbReference>
<dbReference type="Pfam" id="PF00092">
    <property type="entry name" value="VWA"/>
    <property type="match status" value="1"/>
</dbReference>
<sequence length="564" mass="62095">MKYPTFSLIGSLLLVSACSQKEIANTPAKPQSSPAPSVMAEQSMSAELMTGHSQATGSASASLGAMRHNMALAKIASPAVSMTDRALRHEERDKFSHFSDNPIKQVSLEPVSTFSLDVDTGSYALVRQYLRQGRLPPTDAVRTEELINYFTYEEIHHPSQHPFAVHTELTTAPWQPAHYLLRVGVQAQEQQRQELPPANLVFLVDVSGSMDDANKLPLVIRSLELLTEQLRAQDSVSLVVYAGRTEVVLEPTAGNRKAEIRAALARLQAGGSTAGASALNLAYQMARKAYKKDGINRILLATDGDFNVGVTDTQQIKDIVQRERESGVTLSTLGFGLGNFNDAMMEQIADVGNGNYSYIDSLTEARKVLVDELSSTFHTVAQDVKIQIEFNPQYVREYRLIGYENRQLKREDFNNDKVDAGDVGAGKRVTAIYEITPNGAPSSVDALRYQQALKKAAVSTPEFAFLKVRYKHPNKTQSVLWSQALVMPKTVTEFSQASVDHRFACAVAGFGQLLRQSTQMANFSYPQLLAIAQQASANDRFGLRSEFLQLVQNANSLTNPSHHE</sequence>
<dbReference type="SMART" id="SM00327">
    <property type="entry name" value="VWA"/>
    <property type="match status" value="1"/>
</dbReference>
<dbReference type="Proteomes" id="UP000244223">
    <property type="component" value="Unassembled WGS sequence"/>
</dbReference>
<dbReference type="InterPro" id="IPR022156">
    <property type="entry name" value="Uncharacterised_YfbK_N"/>
</dbReference>
<proteinExistence type="predicted"/>
<reference evidence="2 3" key="1">
    <citation type="submission" date="2018-04" db="EMBL/GenBank/DDBJ databases">
        <title>Genomic Encyclopedia of Archaeal and Bacterial Type Strains, Phase II (KMG-II): from individual species to whole genera.</title>
        <authorList>
            <person name="Goeker M."/>
        </authorList>
    </citation>
    <scope>NUCLEOTIDE SEQUENCE [LARGE SCALE GENOMIC DNA]</scope>
    <source>
        <strain evidence="2 3">DSM 5822</strain>
    </source>
</reference>
<name>A0A2T5IWA1_9GAMM</name>
<dbReference type="AlphaFoldDB" id="A0A2T5IWA1"/>
<dbReference type="RefSeq" id="WP_107866469.1">
    <property type="nucleotide sequence ID" value="NZ_QAON01000014.1"/>
</dbReference>
<dbReference type="SUPFAM" id="SSF53300">
    <property type="entry name" value="vWA-like"/>
    <property type="match status" value="1"/>
</dbReference>
<evidence type="ECO:0000313" key="2">
    <source>
        <dbReference type="EMBL" id="PTQ88165.1"/>
    </source>
</evidence>
<accession>A0A2T5IWA1</accession>
<dbReference type="InterPro" id="IPR036465">
    <property type="entry name" value="vWFA_dom_sf"/>
</dbReference>
<dbReference type="InterPro" id="IPR021908">
    <property type="entry name" value="YfbK_C"/>
</dbReference>
<protein>
    <submittedName>
        <fullName evidence="2">Ca-activated chloride channel family protein</fullName>
    </submittedName>
</protein>
<gene>
    <name evidence="2" type="ORF">C8N29_11423</name>
</gene>
<dbReference type="PROSITE" id="PS51257">
    <property type="entry name" value="PROKAR_LIPOPROTEIN"/>
    <property type="match status" value="1"/>
</dbReference>
<dbReference type="PROSITE" id="PS50234">
    <property type="entry name" value="VWFA"/>
    <property type="match status" value="1"/>
</dbReference>
<dbReference type="PANTHER" id="PTHR10579:SF43">
    <property type="entry name" value="ZINC FINGER (C3HC4-TYPE RING FINGER) FAMILY PROTEIN"/>
    <property type="match status" value="1"/>
</dbReference>
<organism evidence="2 3">
    <name type="scientific">Agitococcus lubricus</name>
    <dbReference type="NCBI Taxonomy" id="1077255"/>
    <lineage>
        <taxon>Bacteria</taxon>
        <taxon>Pseudomonadati</taxon>
        <taxon>Pseudomonadota</taxon>
        <taxon>Gammaproteobacteria</taxon>
        <taxon>Moraxellales</taxon>
        <taxon>Moraxellaceae</taxon>
        <taxon>Agitococcus</taxon>
    </lineage>
</organism>
<dbReference type="CDD" id="cd01465">
    <property type="entry name" value="vWA_subgroup"/>
    <property type="match status" value="1"/>
</dbReference>
<feature type="domain" description="VWFA" evidence="1">
    <location>
        <begin position="199"/>
        <end position="373"/>
    </location>
</feature>
<dbReference type="InterPro" id="IPR002035">
    <property type="entry name" value="VWF_A"/>
</dbReference>
<dbReference type="PANTHER" id="PTHR10579">
    <property type="entry name" value="CALCIUM-ACTIVATED CHLORIDE CHANNEL REGULATOR"/>
    <property type="match status" value="1"/>
</dbReference>
<keyword evidence="3" id="KW-1185">Reference proteome</keyword>
<evidence type="ECO:0000313" key="3">
    <source>
        <dbReference type="Proteomes" id="UP000244223"/>
    </source>
</evidence>